<reference evidence="1 2" key="1">
    <citation type="journal article" date="2019" name="Commun. Biol.">
        <title>The bagworm genome reveals a unique fibroin gene that provides high tensile strength.</title>
        <authorList>
            <person name="Kono N."/>
            <person name="Nakamura H."/>
            <person name="Ohtoshi R."/>
            <person name="Tomita M."/>
            <person name="Numata K."/>
            <person name="Arakawa K."/>
        </authorList>
    </citation>
    <scope>NUCLEOTIDE SEQUENCE [LARGE SCALE GENOMIC DNA]</scope>
</reference>
<dbReference type="EMBL" id="BGZK01000162">
    <property type="protein sequence ID" value="GBP24514.1"/>
    <property type="molecule type" value="Genomic_DNA"/>
</dbReference>
<evidence type="ECO:0000313" key="1">
    <source>
        <dbReference type="EMBL" id="GBP24514.1"/>
    </source>
</evidence>
<sequence>MTVDEEYSPSVLPMGFVSVNNARTRRERARRRPGALRSAISELRQQYLEVGCSYPSPAGFYTSFPTPAD</sequence>
<dbReference type="AlphaFoldDB" id="A0A4C1UF07"/>
<gene>
    <name evidence="1" type="ORF">EVAR_20838_1</name>
</gene>
<protein>
    <submittedName>
        <fullName evidence="1">Uncharacterized protein</fullName>
    </submittedName>
</protein>
<proteinExistence type="predicted"/>
<keyword evidence="2" id="KW-1185">Reference proteome</keyword>
<dbReference type="Proteomes" id="UP000299102">
    <property type="component" value="Unassembled WGS sequence"/>
</dbReference>
<organism evidence="1 2">
    <name type="scientific">Eumeta variegata</name>
    <name type="common">Bagworm moth</name>
    <name type="synonym">Eumeta japonica</name>
    <dbReference type="NCBI Taxonomy" id="151549"/>
    <lineage>
        <taxon>Eukaryota</taxon>
        <taxon>Metazoa</taxon>
        <taxon>Ecdysozoa</taxon>
        <taxon>Arthropoda</taxon>
        <taxon>Hexapoda</taxon>
        <taxon>Insecta</taxon>
        <taxon>Pterygota</taxon>
        <taxon>Neoptera</taxon>
        <taxon>Endopterygota</taxon>
        <taxon>Lepidoptera</taxon>
        <taxon>Glossata</taxon>
        <taxon>Ditrysia</taxon>
        <taxon>Tineoidea</taxon>
        <taxon>Psychidae</taxon>
        <taxon>Oiketicinae</taxon>
        <taxon>Eumeta</taxon>
    </lineage>
</organism>
<accession>A0A4C1UF07</accession>
<comment type="caution">
    <text evidence="1">The sequence shown here is derived from an EMBL/GenBank/DDBJ whole genome shotgun (WGS) entry which is preliminary data.</text>
</comment>
<evidence type="ECO:0000313" key="2">
    <source>
        <dbReference type="Proteomes" id="UP000299102"/>
    </source>
</evidence>
<name>A0A4C1UF07_EUMVA</name>